<keyword evidence="1" id="KW-0175">Coiled coil</keyword>
<organism evidence="2 3">
    <name type="scientific">Vitis vinifera</name>
    <name type="common">Grape</name>
    <dbReference type="NCBI Taxonomy" id="29760"/>
    <lineage>
        <taxon>Eukaryota</taxon>
        <taxon>Viridiplantae</taxon>
        <taxon>Streptophyta</taxon>
        <taxon>Embryophyta</taxon>
        <taxon>Tracheophyta</taxon>
        <taxon>Spermatophyta</taxon>
        <taxon>Magnoliopsida</taxon>
        <taxon>eudicotyledons</taxon>
        <taxon>Gunneridae</taxon>
        <taxon>Pentapetalae</taxon>
        <taxon>rosids</taxon>
        <taxon>Vitales</taxon>
        <taxon>Vitaceae</taxon>
        <taxon>Viteae</taxon>
        <taxon>Vitis</taxon>
    </lineage>
</organism>
<dbReference type="SUPFAM" id="SSF48452">
    <property type="entry name" value="TPR-like"/>
    <property type="match status" value="1"/>
</dbReference>
<dbReference type="EMBL" id="QGNW01001367">
    <property type="protein sequence ID" value="RVW43773.1"/>
    <property type="molecule type" value="Genomic_DNA"/>
</dbReference>
<evidence type="ECO:0000313" key="2">
    <source>
        <dbReference type="EMBL" id="RVW43773.1"/>
    </source>
</evidence>
<dbReference type="InterPro" id="IPR011990">
    <property type="entry name" value="TPR-like_helical_dom_sf"/>
</dbReference>
<dbReference type="PANTHER" id="PTHR46183">
    <property type="entry name" value="PROTEIN CLMP1"/>
    <property type="match status" value="1"/>
</dbReference>
<evidence type="ECO:0000256" key="1">
    <source>
        <dbReference type="SAM" id="Coils"/>
    </source>
</evidence>
<reference evidence="2 3" key="1">
    <citation type="journal article" date="2018" name="PLoS Genet.">
        <title>Population sequencing reveals clonal diversity and ancestral inbreeding in the grapevine cultivar Chardonnay.</title>
        <authorList>
            <person name="Roach M.J."/>
            <person name="Johnson D.L."/>
            <person name="Bohlmann J."/>
            <person name="van Vuuren H.J."/>
            <person name="Jones S.J."/>
            <person name="Pretorius I.S."/>
            <person name="Schmidt S.A."/>
            <person name="Borneman A.R."/>
        </authorList>
    </citation>
    <scope>NUCLEOTIDE SEQUENCE [LARGE SCALE GENOMIC DNA]</scope>
    <source>
        <strain evidence="3">cv. Chardonnay</strain>
        <tissue evidence="2">Leaf</tissue>
    </source>
</reference>
<feature type="coiled-coil region" evidence="1">
    <location>
        <begin position="49"/>
        <end position="104"/>
    </location>
</feature>
<dbReference type="SUPFAM" id="SSF54277">
    <property type="entry name" value="CAD &amp; PB1 domains"/>
    <property type="match status" value="1"/>
</dbReference>
<accession>A0A438E7U8</accession>
<dbReference type="Gene3D" id="1.25.40.10">
    <property type="entry name" value="Tetratricopeptide repeat domain"/>
    <property type="match status" value="1"/>
</dbReference>
<name>A0A438E7U8_VITVI</name>
<dbReference type="PANTHER" id="PTHR46183:SF16">
    <property type="entry name" value="PROTEIN PHOX3"/>
    <property type="match status" value="1"/>
</dbReference>
<protein>
    <submittedName>
        <fullName evidence="2">Protein PHOX1</fullName>
    </submittedName>
</protein>
<gene>
    <name evidence="2" type="primary">PHOX1_1</name>
    <name evidence="2" type="ORF">CK203_074084</name>
</gene>
<dbReference type="InterPro" id="IPR044517">
    <property type="entry name" value="PHOX1-4"/>
</dbReference>
<comment type="caution">
    <text evidence="2">The sequence shown here is derived from an EMBL/GenBank/DDBJ whole genome shotgun (WGS) entry which is preliminary data.</text>
</comment>
<dbReference type="AlphaFoldDB" id="A0A438E7U8"/>
<proteinExistence type="predicted"/>
<dbReference type="Proteomes" id="UP000288805">
    <property type="component" value="Unassembled WGS sequence"/>
</dbReference>
<evidence type="ECO:0000313" key="3">
    <source>
        <dbReference type="Proteomes" id="UP000288805"/>
    </source>
</evidence>
<sequence>MEPNNLMALEIGESVKKAIEKKGIKVNDRATNLAPEYFVPSASTSPKVVKAKTQKKKSEKIEEKKAENKVVVEEKKAEEKVVMEEKKAEDKVVVEEKINRVEEEEPKKTVKLVFGEDIRRAQDQEGDLVTITTNEELKLAEASVGTQGSIRLYVVEVNPEQDPFFERVMNEVDANKIDMKQNNGTLNGTVGKCKETGIGSSYIDDWIIQFAQLFKNHVGFDSDEYLDLHEHGIKFYSEAMEETVTSEEAQGLFEIAAEKFQEMAALALFNWGNVHMSRARKRVYFTEDASRESVLVQIKTAHDWAQKEYLKAKQRYEEALKIKPDFYEGLLALGQQQFEQAKLSWYYAIGSNVDLEMWPCEEVLQLYNKAEDNMEKGMQMWEELEEQRLSELSKPNEVKIQLQNMGLDGLFKDISVSKAAEQAANMKSQINLIWGTMLYERSIVEFKLGLPVWQESLEVSVEKFELAGASPTDIAIMIKNHCSSNNALEDLGFKIDEIVQAWNEMYEAKRWQSGVPSFRLEPLFRRRVPKLYHALEHV</sequence>